<dbReference type="EMBL" id="ATBP01001699">
    <property type="protein sequence ID" value="ETR66865.1"/>
    <property type="molecule type" value="Genomic_DNA"/>
</dbReference>
<accession>A0A1V1NWE2</accession>
<proteinExistence type="predicted"/>
<name>A0A1V1NWE2_9BACT</name>
<comment type="caution">
    <text evidence="1">The sequence shown here is derived from an EMBL/GenBank/DDBJ whole genome shotgun (WGS) entry which is preliminary data.</text>
</comment>
<evidence type="ECO:0000313" key="1">
    <source>
        <dbReference type="EMBL" id="ETR66865.1"/>
    </source>
</evidence>
<gene>
    <name evidence="1" type="ORF">OMM_12246</name>
</gene>
<dbReference type="Pfam" id="PF16811">
    <property type="entry name" value="TAtT"/>
    <property type="match status" value="1"/>
</dbReference>
<evidence type="ECO:0000313" key="2">
    <source>
        <dbReference type="Proteomes" id="UP000189670"/>
    </source>
</evidence>
<evidence type="ECO:0008006" key="3">
    <source>
        <dbReference type="Google" id="ProtNLM"/>
    </source>
</evidence>
<reference evidence="2" key="1">
    <citation type="submission" date="2012-11" db="EMBL/GenBank/DDBJ databases">
        <authorList>
            <person name="Lucero-Rivera Y.E."/>
            <person name="Tovar-Ramirez D."/>
        </authorList>
    </citation>
    <scope>NUCLEOTIDE SEQUENCE [LARGE SCALE GENOMIC DNA]</scope>
    <source>
        <strain evidence="2">Araruama</strain>
    </source>
</reference>
<dbReference type="Gene3D" id="1.25.40.920">
    <property type="entry name" value="TRAP transporter T-component"/>
    <property type="match status" value="1"/>
</dbReference>
<protein>
    <recommendedName>
        <fullName evidence="3">TRAP transporter T-component</fullName>
    </recommendedName>
</protein>
<dbReference type="InterPro" id="IPR031823">
    <property type="entry name" value="TatT"/>
</dbReference>
<dbReference type="PROSITE" id="PS51257">
    <property type="entry name" value="PROKAR_LIPOPROTEIN"/>
    <property type="match status" value="1"/>
</dbReference>
<organism evidence="1 2">
    <name type="scientific">Candidatus Magnetoglobus multicellularis str. Araruama</name>
    <dbReference type="NCBI Taxonomy" id="890399"/>
    <lineage>
        <taxon>Bacteria</taxon>
        <taxon>Pseudomonadati</taxon>
        <taxon>Thermodesulfobacteriota</taxon>
        <taxon>Desulfobacteria</taxon>
        <taxon>Desulfobacterales</taxon>
        <taxon>Desulfobacteraceae</taxon>
        <taxon>Candidatus Magnetoglobus</taxon>
    </lineage>
</organism>
<dbReference type="Proteomes" id="UP000189670">
    <property type="component" value="Unassembled WGS sequence"/>
</dbReference>
<dbReference type="InterPro" id="IPR038537">
    <property type="entry name" value="TatT_sf"/>
</dbReference>
<dbReference type="AlphaFoldDB" id="A0A1V1NWE2"/>
<sequence length="291" mass="32647">MKGFLLLSLIIGFTGCASFQRMVTRTGINVGIAPGVSHMIEAIKETKSGRLVEKGLADHLLIVTGMVEITEGNFRLLNEAAFLYCAYGIFMEEKEPEFAKELFDIGKDFGLRALKQNRKFRKGLAAGKKIPELVGHLDEDYVKPLLWTGLNIGLWIVHNMDDPAALMGMADAMALVERSIELDEKFYHGAGKMFLASYYALTPEYLGLGGGPENSRQMFEQSRAVENGNFLLVDVLEARFLATITENEDRYDELLNGVIEKEPDDIKGIRLINELAKMKAQYYLSHKSDYF</sequence>